<dbReference type="CDD" id="cd04590">
    <property type="entry name" value="CBS_pair_CorC_HlyC_assoc"/>
    <property type="match status" value="1"/>
</dbReference>
<dbReference type="SMART" id="SM01091">
    <property type="entry name" value="CorC_HlyC"/>
    <property type="match status" value="1"/>
</dbReference>
<evidence type="ECO:0000313" key="12">
    <source>
        <dbReference type="EMBL" id="AOZ72910.1"/>
    </source>
</evidence>
<evidence type="ECO:0000313" key="13">
    <source>
        <dbReference type="Proteomes" id="UP000176288"/>
    </source>
</evidence>
<organism evidence="12 13">
    <name type="scientific">Boudabousia tangfeifanii</name>
    <dbReference type="NCBI Taxonomy" id="1912795"/>
    <lineage>
        <taxon>Bacteria</taxon>
        <taxon>Bacillati</taxon>
        <taxon>Actinomycetota</taxon>
        <taxon>Actinomycetes</taxon>
        <taxon>Actinomycetales</taxon>
        <taxon>Actinomycetaceae</taxon>
        <taxon>Boudabousia</taxon>
    </lineage>
</organism>
<evidence type="ECO:0000256" key="9">
    <source>
        <dbReference type="PROSITE-ProRule" id="PRU00703"/>
    </source>
</evidence>
<dbReference type="GO" id="GO:0050660">
    <property type="term" value="F:flavin adenine dinucleotide binding"/>
    <property type="evidence" value="ECO:0007669"/>
    <property type="project" value="InterPro"/>
</dbReference>
<evidence type="ECO:0000256" key="8">
    <source>
        <dbReference type="ARBA" id="ARBA00023136"/>
    </source>
</evidence>
<evidence type="ECO:0000259" key="11">
    <source>
        <dbReference type="PROSITE" id="PS51371"/>
    </source>
</evidence>
<dbReference type="InterPro" id="IPR000644">
    <property type="entry name" value="CBS_dom"/>
</dbReference>
<dbReference type="InterPro" id="IPR044751">
    <property type="entry name" value="Ion_transp-like_CBS"/>
</dbReference>
<protein>
    <recommendedName>
        <fullName evidence="11">CBS domain-containing protein</fullName>
    </recommendedName>
</protein>
<dbReference type="FunFam" id="3.10.580.10:FF:000002">
    <property type="entry name" value="Magnesium/cobalt efflux protein CorC"/>
    <property type="match status" value="1"/>
</dbReference>
<feature type="transmembrane region" description="Helical" evidence="10">
    <location>
        <begin position="74"/>
        <end position="92"/>
    </location>
</feature>
<dbReference type="Proteomes" id="UP000176288">
    <property type="component" value="Chromosome"/>
</dbReference>
<evidence type="ECO:0000256" key="2">
    <source>
        <dbReference type="ARBA" id="ARBA00006337"/>
    </source>
</evidence>
<keyword evidence="6 10" id="KW-1133">Transmembrane helix</keyword>
<dbReference type="GO" id="GO:0005886">
    <property type="term" value="C:plasma membrane"/>
    <property type="evidence" value="ECO:0007669"/>
    <property type="project" value="UniProtKB-SubCell"/>
</dbReference>
<comment type="subcellular location">
    <subcellularLocation>
        <location evidence="1">Cell membrane</location>
        <topology evidence="1">Multi-pass membrane protein</topology>
    </subcellularLocation>
</comment>
<evidence type="ECO:0000256" key="4">
    <source>
        <dbReference type="ARBA" id="ARBA00022692"/>
    </source>
</evidence>
<dbReference type="PROSITE" id="PS51371">
    <property type="entry name" value="CBS"/>
    <property type="match status" value="2"/>
</dbReference>
<feature type="transmembrane region" description="Helical" evidence="10">
    <location>
        <begin position="12"/>
        <end position="31"/>
    </location>
</feature>
<dbReference type="STRING" id="1912795.BK816_06070"/>
<keyword evidence="8 10" id="KW-0472">Membrane</keyword>
<dbReference type="SUPFAM" id="SSF54631">
    <property type="entry name" value="CBS-domain pair"/>
    <property type="match status" value="1"/>
</dbReference>
<dbReference type="InterPro" id="IPR002550">
    <property type="entry name" value="CNNM"/>
</dbReference>
<sequence length="433" mass="47928">MTTNGLAGLPAVYLTLVSLGFFAVAGLLNAVETALERLSKATAQDLVDDERRGAEIVLAQVTDRAHTDYSVRSVRLVLQTLATIFLTLVIAAAGWRWWLVALVALGLNWLLLMLFVAVLPRQVSARWPGGTMLALQGLTSFTVKLNDLFAPLAGVVRRLKPEGPQTEAEARYEMADDLREMADQVGEAELFAEEDRQMLRSVFELGQTLVREVMLPRTDMITISEDESLSKALKLFVRSGFSRLPVTGEDADDIRGLVFFKDCARRVLGDPEEAQTPVSAAMRRAHFVPDNMYADDLMRQMQRDSFHMALAVDEWGGIAGLVTLEDLLEEVVGELRDEHDHAEGEPVQLSEDEWEVPARFSVDDLGELFDLELPDEDAATVGGLVASEVNKVPLPGTRIEVKGLEIIAGQTVGRRKQVATYLVRRQNAETERK</sequence>
<gene>
    <name evidence="12" type="ORF">BK816_06070</name>
</gene>
<dbReference type="EMBL" id="CP017812">
    <property type="protein sequence ID" value="AOZ72910.1"/>
    <property type="molecule type" value="Genomic_DNA"/>
</dbReference>
<keyword evidence="3" id="KW-1003">Cell membrane</keyword>
<dbReference type="SMART" id="SM00116">
    <property type="entry name" value="CBS"/>
    <property type="match status" value="2"/>
</dbReference>
<evidence type="ECO:0000256" key="6">
    <source>
        <dbReference type="ARBA" id="ARBA00022989"/>
    </source>
</evidence>
<dbReference type="KEGG" id="avu:BK816_06070"/>
<keyword evidence="4 10" id="KW-0812">Transmembrane</keyword>
<evidence type="ECO:0000256" key="10">
    <source>
        <dbReference type="SAM" id="Phobius"/>
    </source>
</evidence>
<feature type="transmembrane region" description="Helical" evidence="10">
    <location>
        <begin position="98"/>
        <end position="119"/>
    </location>
</feature>
<feature type="domain" description="CBS" evidence="11">
    <location>
        <begin position="214"/>
        <end position="274"/>
    </location>
</feature>
<keyword evidence="7 9" id="KW-0129">CBS domain</keyword>
<dbReference type="Pfam" id="PF03471">
    <property type="entry name" value="CorC_HlyC"/>
    <property type="match status" value="1"/>
</dbReference>
<dbReference type="PANTHER" id="PTHR22777:SF32">
    <property type="entry name" value="UPF0053 INNER MEMBRANE PROTEIN YFJD"/>
    <property type="match status" value="1"/>
</dbReference>
<dbReference type="OrthoDB" id="110231at2"/>
<dbReference type="Gene3D" id="3.30.465.10">
    <property type="match status" value="1"/>
</dbReference>
<dbReference type="PANTHER" id="PTHR22777">
    <property type="entry name" value="HEMOLYSIN-RELATED"/>
    <property type="match status" value="1"/>
</dbReference>
<dbReference type="InterPro" id="IPR036318">
    <property type="entry name" value="FAD-bd_PCMH-like_sf"/>
</dbReference>
<accession>A0A1D9ML79</accession>
<keyword evidence="13" id="KW-1185">Reference proteome</keyword>
<evidence type="ECO:0000256" key="1">
    <source>
        <dbReference type="ARBA" id="ARBA00004651"/>
    </source>
</evidence>
<dbReference type="RefSeq" id="WP_071164375.1">
    <property type="nucleotide sequence ID" value="NZ_CP017812.1"/>
</dbReference>
<keyword evidence="5" id="KW-0677">Repeat</keyword>
<evidence type="ECO:0000256" key="7">
    <source>
        <dbReference type="ARBA" id="ARBA00023122"/>
    </source>
</evidence>
<dbReference type="Gene3D" id="3.10.580.10">
    <property type="entry name" value="CBS-domain"/>
    <property type="match status" value="1"/>
</dbReference>
<name>A0A1D9ML79_9ACTO</name>
<dbReference type="Pfam" id="PF01595">
    <property type="entry name" value="CNNM"/>
    <property type="match status" value="1"/>
</dbReference>
<dbReference type="SUPFAM" id="SSF56176">
    <property type="entry name" value="FAD-binding/transporter-associated domain-like"/>
    <property type="match status" value="1"/>
</dbReference>
<dbReference type="InterPro" id="IPR005170">
    <property type="entry name" value="Transptr-assoc_dom"/>
</dbReference>
<evidence type="ECO:0000256" key="5">
    <source>
        <dbReference type="ARBA" id="ARBA00022737"/>
    </source>
</evidence>
<dbReference type="AlphaFoldDB" id="A0A1D9ML79"/>
<proteinExistence type="inferred from homology"/>
<dbReference type="Pfam" id="PF00571">
    <property type="entry name" value="CBS"/>
    <property type="match status" value="2"/>
</dbReference>
<evidence type="ECO:0000256" key="3">
    <source>
        <dbReference type="ARBA" id="ARBA00022475"/>
    </source>
</evidence>
<dbReference type="InterPro" id="IPR016169">
    <property type="entry name" value="FAD-bd_PCMH_sub2"/>
</dbReference>
<comment type="similarity">
    <text evidence="2">Belongs to the UPF0053 family.</text>
</comment>
<dbReference type="InterPro" id="IPR046342">
    <property type="entry name" value="CBS_dom_sf"/>
</dbReference>
<reference evidence="12 13" key="1">
    <citation type="submission" date="2016-10" db="EMBL/GenBank/DDBJ databases">
        <title>Actinomyces aegypiusis sp. nov., isolated from the Aegypius monachus in Qinghai Tibet Plateau China.</title>
        <authorList>
            <person name="Wang Y."/>
        </authorList>
    </citation>
    <scope>NUCLEOTIDE SEQUENCE [LARGE SCALE GENOMIC DNA]</scope>
    <source>
        <strain evidence="12 13">VUL4_3</strain>
    </source>
</reference>
<feature type="domain" description="CBS" evidence="11">
    <location>
        <begin position="281"/>
        <end position="338"/>
    </location>
</feature>